<feature type="compositionally biased region" description="Basic residues" evidence="3">
    <location>
        <begin position="900"/>
        <end position="909"/>
    </location>
</feature>
<organism evidence="4 5">
    <name type="scientific">Ectocarpus siliculosus</name>
    <name type="common">Brown alga</name>
    <name type="synonym">Conferva siliculosa</name>
    <dbReference type="NCBI Taxonomy" id="2880"/>
    <lineage>
        <taxon>Eukaryota</taxon>
        <taxon>Sar</taxon>
        <taxon>Stramenopiles</taxon>
        <taxon>Ochrophyta</taxon>
        <taxon>PX clade</taxon>
        <taxon>Phaeophyceae</taxon>
        <taxon>Ectocarpales</taxon>
        <taxon>Ectocarpaceae</taxon>
        <taxon>Ectocarpus</taxon>
    </lineage>
</organism>
<dbReference type="InParanoid" id="D8LMP8"/>
<evidence type="ECO:0008006" key="6">
    <source>
        <dbReference type="Google" id="ProtNLM"/>
    </source>
</evidence>
<dbReference type="Gene3D" id="1.25.40.10">
    <property type="entry name" value="Tetratricopeptide repeat domain"/>
    <property type="match status" value="6"/>
</dbReference>
<feature type="region of interest" description="Disordered" evidence="3">
    <location>
        <begin position="277"/>
        <end position="296"/>
    </location>
</feature>
<protein>
    <recommendedName>
        <fullName evidence="6">Pentacotripeptide-repeat region of PRORP domain-containing protein</fullName>
    </recommendedName>
</protein>
<evidence type="ECO:0000256" key="1">
    <source>
        <dbReference type="ARBA" id="ARBA00022737"/>
    </source>
</evidence>
<feature type="compositionally biased region" description="Low complexity" evidence="3">
    <location>
        <begin position="310"/>
        <end position="319"/>
    </location>
</feature>
<dbReference type="STRING" id="2880.D8LMP8"/>
<feature type="region of interest" description="Disordered" evidence="3">
    <location>
        <begin position="753"/>
        <end position="784"/>
    </location>
</feature>
<feature type="repeat" description="PPR" evidence="2">
    <location>
        <begin position="87"/>
        <end position="121"/>
    </location>
</feature>
<evidence type="ECO:0000256" key="2">
    <source>
        <dbReference type="PROSITE-ProRule" id="PRU00708"/>
    </source>
</evidence>
<dbReference type="Pfam" id="PF13041">
    <property type="entry name" value="PPR_2"/>
    <property type="match status" value="2"/>
</dbReference>
<dbReference type="InterPro" id="IPR011990">
    <property type="entry name" value="TPR-like_helical_dom_sf"/>
</dbReference>
<feature type="region of interest" description="Disordered" evidence="3">
    <location>
        <begin position="144"/>
        <end position="168"/>
    </location>
</feature>
<name>D8LMP8_ECTSI</name>
<dbReference type="EMBL" id="FN649760">
    <property type="protein sequence ID" value="CBN76224.1"/>
    <property type="molecule type" value="Genomic_DNA"/>
</dbReference>
<dbReference type="eggNOG" id="KOG4197">
    <property type="taxonomic scope" value="Eukaryota"/>
</dbReference>
<feature type="repeat" description="PPR" evidence="2">
    <location>
        <begin position="240"/>
        <end position="270"/>
    </location>
</feature>
<evidence type="ECO:0000313" key="4">
    <source>
        <dbReference type="EMBL" id="CBN76224.1"/>
    </source>
</evidence>
<reference evidence="4 5" key="1">
    <citation type="journal article" date="2010" name="Nature">
        <title>The Ectocarpus genome and the independent evolution of multicellularity in brown algae.</title>
        <authorList>
            <person name="Cock J.M."/>
            <person name="Sterck L."/>
            <person name="Rouze P."/>
            <person name="Scornet D."/>
            <person name="Allen A.E."/>
            <person name="Amoutzias G."/>
            <person name="Anthouard V."/>
            <person name="Artiguenave F."/>
            <person name="Aury J.M."/>
            <person name="Badger J.H."/>
            <person name="Beszteri B."/>
            <person name="Billiau K."/>
            <person name="Bonnet E."/>
            <person name="Bothwell J.H."/>
            <person name="Bowler C."/>
            <person name="Boyen C."/>
            <person name="Brownlee C."/>
            <person name="Carrano C.J."/>
            <person name="Charrier B."/>
            <person name="Cho G.Y."/>
            <person name="Coelho S.M."/>
            <person name="Collen J."/>
            <person name="Corre E."/>
            <person name="Da Silva C."/>
            <person name="Delage L."/>
            <person name="Delaroque N."/>
            <person name="Dittami S.M."/>
            <person name="Doulbeau S."/>
            <person name="Elias M."/>
            <person name="Farnham G."/>
            <person name="Gachon C.M."/>
            <person name="Gschloessl B."/>
            <person name="Heesch S."/>
            <person name="Jabbari K."/>
            <person name="Jubin C."/>
            <person name="Kawai H."/>
            <person name="Kimura K."/>
            <person name="Kloareg B."/>
            <person name="Kupper F.C."/>
            <person name="Lang D."/>
            <person name="Le Bail A."/>
            <person name="Leblanc C."/>
            <person name="Lerouge P."/>
            <person name="Lohr M."/>
            <person name="Lopez P.J."/>
            <person name="Martens C."/>
            <person name="Maumus F."/>
            <person name="Michel G."/>
            <person name="Miranda-Saavedra D."/>
            <person name="Morales J."/>
            <person name="Moreau H."/>
            <person name="Motomura T."/>
            <person name="Nagasato C."/>
            <person name="Napoli C.A."/>
            <person name="Nelson D.R."/>
            <person name="Nyvall-Collen P."/>
            <person name="Peters A.F."/>
            <person name="Pommier C."/>
            <person name="Potin P."/>
            <person name="Poulain J."/>
            <person name="Quesneville H."/>
            <person name="Read B."/>
            <person name="Rensing S.A."/>
            <person name="Ritter A."/>
            <person name="Rousvoal S."/>
            <person name="Samanta M."/>
            <person name="Samson G."/>
            <person name="Schroeder D.C."/>
            <person name="Segurens B."/>
            <person name="Strittmatter M."/>
            <person name="Tonon T."/>
            <person name="Tregear J.W."/>
            <person name="Valentin K."/>
            <person name="von Dassow P."/>
            <person name="Yamagishi T."/>
            <person name="Van de Peer Y."/>
            <person name="Wincker P."/>
        </authorList>
    </citation>
    <scope>NUCLEOTIDE SEQUENCE [LARGE SCALE GENOMIC DNA]</scope>
    <source>
        <strain evidence="5">Ec32 / CCAP1310/4</strain>
    </source>
</reference>
<dbReference type="AlphaFoldDB" id="D8LMP8"/>
<feature type="repeat" description="PPR" evidence="2">
    <location>
        <begin position="438"/>
        <end position="472"/>
    </location>
</feature>
<accession>D8LMP8</accession>
<feature type="repeat" description="PPR" evidence="2">
    <location>
        <begin position="788"/>
        <end position="822"/>
    </location>
</feature>
<dbReference type="OrthoDB" id="10418842at2759"/>
<feature type="repeat" description="PPR" evidence="2">
    <location>
        <begin position="351"/>
        <end position="385"/>
    </location>
</feature>
<dbReference type="Pfam" id="PF13812">
    <property type="entry name" value="PPR_3"/>
    <property type="match status" value="2"/>
</dbReference>
<keyword evidence="1" id="KW-0677">Repeat</keyword>
<feature type="repeat" description="PPR" evidence="2">
    <location>
        <begin position="512"/>
        <end position="546"/>
    </location>
</feature>
<feature type="repeat" description="PPR" evidence="2">
    <location>
        <begin position="611"/>
        <end position="645"/>
    </location>
</feature>
<dbReference type="PANTHER" id="PTHR47447:SF17">
    <property type="entry name" value="OS12G0638900 PROTEIN"/>
    <property type="match status" value="1"/>
</dbReference>
<feature type="region of interest" description="Disordered" evidence="3">
    <location>
        <begin position="310"/>
        <end position="343"/>
    </location>
</feature>
<feature type="compositionally biased region" description="Basic and acidic residues" evidence="3">
    <location>
        <begin position="320"/>
        <end position="329"/>
    </location>
</feature>
<dbReference type="InterPro" id="IPR002885">
    <property type="entry name" value="PPR_rpt"/>
</dbReference>
<dbReference type="Proteomes" id="UP000002630">
    <property type="component" value="Unassembled WGS sequence"/>
</dbReference>
<evidence type="ECO:0000313" key="5">
    <source>
        <dbReference type="Proteomes" id="UP000002630"/>
    </source>
</evidence>
<dbReference type="Pfam" id="PF01535">
    <property type="entry name" value="PPR"/>
    <property type="match status" value="4"/>
</dbReference>
<feature type="region of interest" description="Disordered" evidence="3">
    <location>
        <begin position="899"/>
        <end position="942"/>
    </location>
</feature>
<gene>
    <name evidence="4" type="ORF">Esi_0409_0016</name>
</gene>
<feature type="repeat" description="PPR" evidence="2">
    <location>
        <begin position="823"/>
        <end position="857"/>
    </location>
</feature>
<dbReference type="NCBIfam" id="TIGR00756">
    <property type="entry name" value="PPR"/>
    <property type="match status" value="6"/>
</dbReference>
<sequence length="942" mass="96849">MEDVKREMFPPFNIYMYNACITALARCGRWRQALAILDHMRFTANAAEAAAAAAAAAAATALKADPAAGIDGGAAMSPPAPAAVRPDVFSYSAAITACGNCGEWRRALALLRVMREQGVPPNVVSYNAAAHACVGDQRKLGETRINGNNGVAEPRGHAAEEEKEGEEEEEEGWALVLGLMEEMRAEGVAPDVFTFTTAITACGKAGQWERALDLLEEMGGGGDNDDGLRRRRTGVLIAPDVASINAAISACARAGQWESALGLLGRMAARAGGGLVSSSAGGVSSDDDDDAKQGDAAASSAAFLSATAAAPDLRGSSGRDSSRDTREGVGRTSAAGAPGGTGGGAAWPAADAVSFNSAMEACAIAGRWQEGTALLPRMLEVGVRPDVCSYGGHLACLRAGGQWQRAVEVLDEMTKAAAKAGTGIGGSGEEEAAGVSPDLGCYAAVISTLGEAGRWKQALDLLRFLQRKGSSAATWGEEPAAREEPAAAWDALAAEARGGGAAISSSPAAGPNLVCYNAALTACARAKEGSTALDLLEEMEGRGVFDTESFNCAMLACRGKGQWHKATAILNRMVSGDAVRLGEGSGGTAGGAAAGEGGWGARLRTTVPRPDAYSFASAITACGDVGRADVALELLRKMKSAGAEPNVVVFNAVIRAVSRGITGPAFGATPERAGVTAAWEEGSAAGDGYAAAGRGEGGEKAGRDSWRRAYFLLVEMREAGLTPEVKTYNTVLAVCQRAEAWEGALEVLAEMKSGTAKRPARSGPRDRDASAHGAAVSTWIEEPAPPPDLVSFNTAMGACGKAGQWEKALSLLEEIADSGFAPNAISYNTAAAACARAEEWDRAQEVVERGREAGVIAAAGGVGRHGEIDQDREVPVERDDGVASVDMSGFYATIEEMLRRQKRGRHRSRQGGIAGYGSGDARRDGERGSSASSGGNATGGRS</sequence>
<feature type="repeat" description="PPR" evidence="2">
    <location>
        <begin position="191"/>
        <end position="225"/>
    </location>
</feature>
<feature type="repeat" description="PPR" evidence="2">
    <location>
        <begin position="13"/>
        <end position="47"/>
    </location>
</feature>
<dbReference type="PROSITE" id="PS51375">
    <property type="entry name" value="PPR"/>
    <property type="match status" value="10"/>
</dbReference>
<keyword evidence="5" id="KW-1185">Reference proteome</keyword>
<proteinExistence type="predicted"/>
<evidence type="ECO:0000256" key="3">
    <source>
        <dbReference type="SAM" id="MobiDB-lite"/>
    </source>
</evidence>
<dbReference type="Pfam" id="PF12854">
    <property type="entry name" value="PPR_1"/>
    <property type="match status" value="1"/>
</dbReference>
<dbReference type="PANTHER" id="PTHR47447">
    <property type="entry name" value="OS03G0856100 PROTEIN"/>
    <property type="match status" value="1"/>
</dbReference>